<protein>
    <recommendedName>
        <fullName evidence="4">Lipoprotein</fullName>
    </recommendedName>
</protein>
<organism evidence="2 3">
    <name type="scientific">Leeuwenhoekiella marinoflava</name>
    <dbReference type="NCBI Taxonomy" id="988"/>
    <lineage>
        <taxon>Bacteria</taxon>
        <taxon>Pseudomonadati</taxon>
        <taxon>Bacteroidota</taxon>
        <taxon>Flavobacteriia</taxon>
        <taxon>Flavobacteriales</taxon>
        <taxon>Flavobacteriaceae</taxon>
        <taxon>Leeuwenhoekiella</taxon>
    </lineage>
</organism>
<evidence type="ECO:0000256" key="1">
    <source>
        <dbReference type="SAM" id="SignalP"/>
    </source>
</evidence>
<sequence length="55" mass="6069">MKKTLFISLTVFLTLAIYACNPDKIEEELSEKQACCGEVPPMIPPPPSTDTTQNN</sequence>
<feature type="chain" id="PRO_5020324115" description="Lipoprotein" evidence="1">
    <location>
        <begin position="20"/>
        <end position="55"/>
    </location>
</feature>
<name>A0A4Q0PNG4_9FLAO</name>
<reference evidence="2 3" key="1">
    <citation type="submission" date="2018-07" db="EMBL/GenBank/DDBJ databases">
        <title>Leeuwenhoekiella genomics.</title>
        <authorList>
            <person name="Tahon G."/>
            <person name="Willems A."/>
        </authorList>
    </citation>
    <scope>NUCLEOTIDE SEQUENCE [LARGE SCALE GENOMIC DNA]</scope>
    <source>
        <strain evidence="2 3">LMG 1345</strain>
    </source>
</reference>
<dbReference type="STRING" id="1122159.SAMN02745246_02077"/>
<dbReference type="Proteomes" id="UP000290608">
    <property type="component" value="Unassembled WGS sequence"/>
</dbReference>
<comment type="caution">
    <text evidence="2">The sequence shown here is derived from an EMBL/GenBank/DDBJ whole genome shotgun (WGS) entry which is preliminary data.</text>
</comment>
<evidence type="ECO:0008006" key="4">
    <source>
        <dbReference type="Google" id="ProtNLM"/>
    </source>
</evidence>
<dbReference type="PROSITE" id="PS51257">
    <property type="entry name" value="PROKAR_LIPOPROTEIN"/>
    <property type="match status" value="1"/>
</dbReference>
<keyword evidence="1" id="KW-0732">Signal</keyword>
<evidence type="ECO:0000313" key="3">
    <source>
        <dbReference type="Proteomes" id="UP000290608"/>
    </source>
</evidence>
<dbReference type="AlphaFoldDB" id="A0A4Q0PNG4"/>
<proteinExistence type="predicted"/>
<dbReference type="RefSeq" id="WP_164917853.1">
    <property type="nucleotide sequence ID" value="NZ_JBALUR010000029.1"/>
</dbReference>
<feature type="signal peptide" evidence="1">
    <location>
        <begin position="1"/>
        <end position="19"/>
    </location>
</feature>
<dbReference type="EMBL" id="QOVL01000008">
    <property type="protein sequence ID" value="RXG29907.1"/>
    <property type="molecule type" value="Genomic_DNA"/>
</dbReference>
<evidence type="ECO:0000313" key="2">
    <source>
        <dbReference type="EMBL" id="RXG29907.1"/>
    </source>
</evidence>
<gene>
    <name evidence="2" type="ORF">DSL99_1960</name>
</gene>
<accession>A0A4Q0PNG4</accession>